<dbReference type="NCBIfam" id="TIGR04183">
    <property type="entry name" value="Por_Secre_tail"/>
    <property type="match status" value="1"/>
</dbReference>
<evidence type="ECO:0000313" key="2">
    <source>
        <dbReference type="EMBL" id="MPL91343.1"/>
    </source>
</evidence>
<feature type="domain" description="Secretion system C-terminal sorting" evidence="1">
    <location>
        <begin position="232"/>
        <end position="304"/>
    </location>
</feature>
<evidence type="ECO:0000259" key="1">
    <source>
        <dbReference type="Pfam" id="PF18962"/>
    </source>
</evidence>
<proteinExistence type="predicted"/>
<sequence>MKKNIILFTLLFTMIINVYSQTASDYYLPLCVGNYGAFDTPESGTYGGRKTVYHLKQTDIVAGELAYLQEAYEIGDYTPNDTSIFQQFWLRNDGNGNILLVAINLQGTGSINDAIILEVPHQYLPNEYLTLGYSRYFVFGDETTYDTVVSVSAIVGTYTNCIVVRETTVRDTEINIIDEYYYAPNAGIVKMQRLYHREEPQEYIASLIDILASDCNVGLQNDEFVDENLITIYPNPASDIVNLKIQNSNNELLKLNIYNALGILVKTLSISKKENQVNVSYLTNGIYFTTVSSDNFTAKQKLVINK</sequence>
<protein>
    <recommendedName>
        <fullName evidence="1">Secretion system C-terminal sorting domain-containing protein</fullName>
    </recommendedName>
</protein>
<dbReference type="AlphaFoldDB" id="A0A644VL86"/>
<dbReference type="InterPro" id="IPR026444">
    <property type="entry name" value="Secre_tail"/>
</dbReference>
<organism evidence="2">
    <name type="scientific">bioreactor metagenome</name>
    <dbReference type="NCBI Taxonomy" id="1076179"/>
    <lineage>
        <taxon>unclassified sequences</taxon>
        <taxon>metagenomes</taxon>
        <taxon>ecological metagenomes</taxon>
    </lineage>
</organism>
<name>A0A644VL86_9ZZZZ</name>
<comment type="caution">
    <text evidence="2">The sequence shown here is derived from an EMBL/GenBank/DDBJ whole genome shotgun (WGS) entry which is preliminary data.</text>
</comment>
<accession>A0A644VL86</accession>
<gene>
    <name evidence="2" type="ORF">SDC9_37411</name>
</gene>
<dbReference type="EMBL" id="VSSQ01000327">
    <property type="protein sequence ID" value="MPL91343.1"/>
    <property type="molecule type" value="Genomic_DNA"/>
</dbReference>
<dbReference type="Pfam" id="PF18962">
    <property type="entry name" value="Por_Secre_tail"/>
    <property type="match status" value="1"/>
</dbReference>
<reference evidence="2" key="1">
    <citation type="submission" date="2019-08" db="EMBL/GenBank/DDBJ databases">
        <authorList>
            <person name="Kucharzyk K."/>
            <person name="Murdoch R.W."/>
            <person name="Higgins S."/>
            <person name="Loffler F."/>
        </authorList>
    </citation>
    <scope>NUCLEOTIDE SEQUENCE</scope>
</reference>